<feature type="domain" description="C3H1-type" evidence="10">
    <location>
        <begin position="4"/>
        <end position="26"/>
    </location>
</feature>
<dbReference type="PANTHER" id="PTHR46527:SF1">
    <property type="entry name" value="NUCLEOPORIN NUP42"/>
    <property type="match status" value="1"/>
</dbReference>
<evidence type="ECO:0000256" key="3">
    <source>
        <dbReference type="ARBA" id="ARBA00022771"/>
    </source>
</evidence>
<gene>
    <name evidence="11" type="ORF">V9T40_003738</name>
</gene>
<feature type="zinc finger region" description="C3H1-type" evidence="9">
    <location>
        <begin position="4"/>
        <end position="26"/>
    </location>
</feature>
<keyword evidence="12" id="KW-1185">Reference proteome</keyword>
<evidence type="ECO:0000313" key="12">
    <source>
        <dbReference type="Proteomes" id="UP001367676"/>
    </source>
</evidence>
<dbReference type="SMART" id="SM00356">
    <property type="entry name" value="ZnF_C3H1"/>
    <property type="match status" value="1"/>
</dbReference>
<reference evidence="11 12" key="1">
    <citation type="submission" date="2024-03" db="EMBL/GenBank/DDBJ databases">
        <title>Adaptation during the transition from Ophiocordyceps entomopathogen to insect associate is accompanied by gene loss and intensified selection.</title>
        <authorList>
            <person name="Ward C.M."/>
            <person name="Onetto C.A."/>
            <person name="Borneman A.R."/>
        </authorList>
    </citation>
    <scope>NUCLEOTIDE SEQUENCE [LARGE SCALE GENOMIC DNA]</scope>
    <source>
        <strain evidence="11">AWRI1</strain>
        <tissue evidence="11">Single Adult Female</tissue>
    </source>
</reference>
<dbReference type="Gene3D" id="4.10.1000.10">
    <property type="entry name" value="Zinc finger, CCCH-type"/>
    <property type="match status" value="1"/>
</dbReference>
<evidence type="ECO:0000256" key="9">
    <source>
        <dbReference type="PROSITE-ProRule" id="PRU00723"/>
    </source>
</evidence>
<proteinExistence type="predicted"/>
<dbReference type="EMBL" id="JBBCAQ010000006">
    <property type="protein sequence ID" value="KAK7603739.1"/>
    <property type="molecule type" value="Genomic_DNA"/>
</dbReference>
<evidence type="ECO:0000256" key="5">
    <source>
        <dbReference type="ARBA" id="ARBA00023242"/>
    </source>
</evidence>
<evidence type="ECO:0000256" key="1">
    <source>
        <dbReference type="ARBA" id="ARBA00004335"/>
    </source>
</evidence>
<keyword evidence="5" id="KW-0539">Nucleus</keyword>
<keyword evidence="3 9" id="KW-0863">Zinc-finger</keyword>
<name>A0AAN9YA02_9HEMI</name>
<keyword evidence="2 9" id="KW-0479">Metal-binding</keyword>
<evidence type="ECO:0000256" key="7">
    <source>
        <dbReference type="ARBA" id="ARBA00039886"/>
    </source>
</evidence>
<dbReference type="GO" id="GO:0008270">
    <property type="term" value="F:zinc ion binding"/>
    <property type="evidence" value="ECO:0007669"/>
    <property type="project" value="UniProtKB-KW"/>
</dbReference>
<comment type="caution">
    <text evidence="11">The sequence shown here is derived from an EMBL/GenBank/DDBJ whole genome shotgun (WGS) entry which is preliminary data.</text>
</comment>
<dbReference type="InterPro" id="IPR000571">
    <property type="entry name" value="Znf_CCCH"/>
</dbReference>
<comment type="function">
    <text evidence="6">Required for the export of mRNAs containing poly(A) tails from the nucleus into the cytoplasm.</text>
</comment>
<comment type="subcellular location">
    <subcellularLocation>
        <location evidence="1">Nucleus membrane</location>
        <topology evidence="1">Peripheral membrane protein</topology>
        <orientation evidence="1">Cytoplasmic side</orientation>
    </subcellularLocation>
</comment>
<keyword evidence="4 9" id="KW-0862">Zinc</keyword>
<protein>
    <recommendedName>
        <fullName evidence="7">Nucleoporin NUP42</fullName>
    </recommendedName>
    <alternativeName>
        <fullName evidence="8">Nucleoporin-like protein 2</fullName>
    </alternativeName>
</protein>
<evidence type="ECO:0000256" key="6">
    <source>
        <dbReference type="ARBA" id="ARBA00037262"/>
    </source>
</evidence>
<evidence type="ECO:0000256" key="8">
    <source>
        <dbReference type="ARBA" id="ARBA00042384"/>
    </source>
</evidence>
<evidence type="ECO:0000256" key="4">
    <source>
        <dbReference type="ARBA" id="ARBA00022833"/>
    </source>
</evidence>
<evidence type="ECO:0000313" key="11">
    <source>
        <dbReference type="EMBL" id="KAK7603739.1"/>
    </source>
</evidence>
<organism evidence="11 12">
    <name type="scientific">Parthenolecanium corni</name>
    <dbReference type="NCBI Taxonomy" id="536013"/>
    <lineage>
        <taxon>Eukaryota</taxon>
        <taxon>Metazoa</taxon>
        <taxon>Ecdysozoa</taxon>
        <taxon>Arthropoda</taxon>
        <taxon>Hexapoda</taxon>
        <taxon>Insecta</taxon>
        <taxon>Pterygota</taxon>
        <taxon>Neoptera</taxon>
        <taxon>Paraneoptera</taxon>
        <taxon>Hemiptera</taxon>
        <taxon>Sternorrhyncha</taxon>
        <taxon>Coccoidea</taxon>
        <taxon>Coccidae</taxon>
        <taxon>Parthenolecanium</taxon>
    </lineage>
</organism>
<dbReference type="AlphaFoldDB" id="A0AAN9YA02"/>
<evidence type="ECO:0000259" key="10">
    <source>
        <dbReference type="PROSITE" id="PS50103"/>
    </source>
</evidence>
<sequence>MSQICRYYLKGTCKYGSRCHFLHEDNADYSYKENYSGYSNEGYHDKRYSTNSYYNENSRNYSRYRVDNRSSNLAGARSTSILSDNEIFDVVQQELREFEECHNWFFTVVSPLKDLGNIPGLNDLSPEELRYQYYESRLNNSLQEFAQNLNIAKSNVVQICQIFKTKSREAYEIVKTMIQKPKTGDMTADNHSAAASTFKFDLNALSTSPAFTTQPVQPSDQQFSKLPVAVTPMNSNVFPSGDFSVAHNNFQVNQFNNSNFGSNSANNFSQPPSAIDSFSFNLNQLQPSLNERSVFNNFGPSSTSSAFDNPNSTVNPPVFNQPNPIFNTNNLTSNANVFPNPASVLATIENSIYSKPEEIPKDALSAFQEKLFKTGHIPLVAPSKELCYN</sequence>
<dbReference type="SUPFAM" id="SSF90229">
    <property type="entry name" value="CCCH zinc finger"/>
    <property type="match status" value="1"/>
</dbReference>
<dbReference type="PANTHER" id="PTHR46527">
    <property type="entry name" value="NUCLEOPORIN-LIKE PROTEIN 2"/>
    <property type="match status" value="1"/>
</dbReference>
<evidence type="ECO:0000256" key="2">
    <source>
        <dbReference type="ARBA" id="ARBA00022723"/>
    </source>
</evidence>
<dbReference type="InterPro" id="IPR036855">
    <property type="entry name" value="Znf_CCCH_sf"/>
</dbReference>
<dbReference type="Proteomes" id="UP001367676">
    <property type="component" value="Unassembled WGS sequence"/>
</dbReference>
<dbReference type="Pfam" id="PF00642">
    <property type="entry name" value="zf-CCCH"/>
    <property type="match status" value="1"/>
</dbReference>
<accession>A0AAN9YA02</accession>
<dbReference type="GO" id="GO:0031965">
    <property type="term" value="C:nuclear membrane"/>
    <property type="evidence" value="ECO:0007669"/>
    <property type="project" value="UniProtKB-SubCell"/>
</dbReference>
<dbReference type="PROSITE" id="PS50103">
    <property type="entry name" value="ZF_C3H1"/>
    <property type="match status" value="1"/>
</dbReference>
<dbReference type="InterPro" id="IPR051767">
    <property type="entry name" value="Nucleoporin_NUP42"/>
</dbReference>